<dbReference type="Gene3D" id="3.40.50.1100">
    <property type="match status" value="1"/>
</dbReference>
<proteinExistence type="predicted"/>
<feature type="non-terminal residue" evidence="5">
    <location>
        <position position="1"/>
    </location>
</feature>
<dbReference type="GO" id="GO:0003941">
    <property type="term" value="F:L-serine ammonia-lyase activity"/>
    <property type="evidence" value="ECO:0007669"/>
    <property type="project" value="TreeGrafter"/>
</dbReference>
<dbReference type="GO" id="GO:0006565">
    <property type="term" value="P:L-serine catabolic process"/>
    <property type="evidence" value="ECO:0007669"/>
    <property type="project" value="TreeGrafter"/>
</dbReference>
<dbReference type="EMBL" id="BARS01000679">
    <property type="protein sequence ID" value="GAF81007.1"/>
    <property type="molecule type" value="Genomic_DNA"/>
</dbReference>
<organism evidence="5">
    <name type="scientific">marine sediment metagenome</name>
    <dbReference type="NCBI Taxonomy" id="412755"/>
    <lineage>
        <taxon>unclassified sequences</taxon>
        <taxon>metagenomes</taxon>
        <taxon>ecological metagenomes</taxon>
    </lineage>
</organism>
<evidence type="ECO:0000256" key="1">
    <source>
        <dbReference type="ARBA" id="ARBA00001933"/>
    </source>
</evidence>
<evidence type="ECO:0000313" key="5">
    <source>
        <dbReference type="EMBL" id="GAF81007.1"/>
    </source>
</evidence>
<dbReference type="GO" id="GO:0004794">
    <property type="term" value="F:threonine deaminase activity"/>
    <property type="evidence" value="ECO:0007669"/>
    <property type="project" value="TreeGrafter"/>
</dbReference>
<protein>
    <recommendedName>
        <fullName evidence="4">Tryptophan synthase beta chain-like PALP domain-containing protein</fullName>
    </recommendedName>
</protein>
<dbReference type="GO" id="GO:0009097">
    <property type="term" value="P:isoleucine biosynthetic process"/>
    <property type="evidence" value="ECO:0007669"/>
    <property type="project" value="TreeGrafter"/>
</dbReference>
<dbReference type="AlphaFoldDB" id="X0SYM6"/>
<dbReference type="InterPro" id="IPR050147">
    <property type="entry name" value="Ser/Thr_Dehydratase"/>
</dbReference>
<sequence length="129" mass="14183">EVKIIGVEPEGANAMYLSLKKDKLVGIKKANTIADGLAVERPGARPFEIARKYIDEVVVVTDEEIKMAMILLLERAKLLVEPAGAASLAAIISRRLNFKDKEVVAILSGGNIDIDKLIYILKEKIRVKN</sequence>
<dbReference type="InterPro" id="IPR001926">
    <property type="entry name" value="TrpB-like_PALP"/>
</dbReference>
<dbReference type="InterPro" id="IPR036052">
    <property type="entry name" value="TrpB-like_PALP_sf"/>
</dbReference>
<dbReference type="SUPFAM" id="SSF53686">
    <property type="entry name" value="Tryptophan synthase beta subunit-like PLP-dependent enzymes"/>
    <property type="match status" value="1"/>
</dbReference>
<comment type="caution">
    <text evidence="5">The sequence shown here is derived from an EMBL/GenBank/DDBJ whole genome shotgun (WGS) entry which is preliminary data.</text>
</comment>
<dbReference type="PANTHER" id="PTHR48078:SF6">
    <property type="entry name" value="L-THREONINE DEHYDRATASE CATABOLIC TDCB"/>
    <property type="match status" value="1"/>
</dbReference>
<keyword evidence="2" id="KW-0663">Pyridoxal phosphate</keyword>
<name>X0SYM6_9ZZZZ</name>
<evidence type="ECO:0000259" key="4">
    <source>
        <dbReference type="Pfam" id="PF00291"/>
    </source>
</evidence>
<comment type="cofactor">
    <cofactor evidence="1">
        <name>pyridoxal 5'-phosphate</name>
        <dbReference type="ChEBI" id="CHEBI:597326"/>
    </cofactor>
</comment>
<keyword evidence="3" id="KW-0456">Lyase</keyword>
<dbReference type="GO" id="GO:0006567">
    <property type="term" value="P:L-threonine catabolic process"/>
    <property type="evidence" value="ECO:0007669"/>
    <property type="project" value="TreeGrafter"/>
</dbReference>
<reference evidence="5" key="1">
    <citation type="journal article" date="2014" name="Front. Microbiol.">
        <title>High frequency of phylogenetically diverse reductive dehalogenase-homologous genes in deep subseafloor sedimentary metagenomes.</title>
        <authorList>
            <person name="Kawai M."/>
            <person name="Futagami T."/>
            <person name="Toyoda A."/>
            <person name="Takaki Y."/>
            <person name="Nishi S."/>
            <person name="Hori S."/>
            <person name="Arai W."/>
            <person name="Tsubouchi T."/>
            <person name="Morono Y."/>
            <person name="Uchiyama I."/>
            <person name="Ito T."/>
            <person name="Fujiyama A."/>
            <person name="Inagaki F."/>
            <person name="Takami H."/>
        </authorList>
    </citation>
    <scope>NUCLEOTIDE SEQUENCE</scope>
    <source>
        <strain evidence="5">Expedition CK06-06</strain>
    </source>
</reference>
<gene>
    <name evidence="5" type="ORF">S01H1_01547</name>
</gene>
<evidence type="ECO:0000256" key="2">
    <source>
        <dbReference type="ARBA" id="ARBA00022898"/>
    </source>
</evidence>
<accession>X0SYM6</accession>
<dbReference type="PANTHER" id="PTHR48078">
    <property type="entry name" value="THREONINE DEHYDRATASE, MITOCHONDRIAL-RELATED"/>
    <property type="match status" value="1"/>
</dbReference>
<evidence type="ECO:0000256" key="3">
    <source>
        <dbReference type="ARBA" id="ARBA00023239"/>
    </source>
</evidence>
<dbReference type="Pfam" id="PF00291">
    <property type="entry name" value="PALP"/>
    <property type="match status" value="1"/>
</dbReference>
<feature type="domain" description="Tryptophan synthase beta chain-like PALP" evidence="4">
    <location>
        <begin position="2"/>
        <end position="109"/>
    </location>
</feature>